<protein>
    <submittedName>
        <fullName evidence="3">Cytidine deaminase</fullName>
        <ecNumber evidence="3">3.5.4.5</ecNumber>
    </submittedName>
</protein>
<dbReference type="GO" id="GO:0008270">
    <property type="term" value="F:zinc ion binding"/>
    <property type="evidence" value="ECO:0007669"/>
    <property type="project" value="TreeGrafter"/>
</dbReference>
<dbReference type="InterPro" id="IPR050202">
    <property type="entry name" value="Cyt/Deoxycyt_deaminase"/>
</dbReference>
<dbReference type="Pfam" id="PF00383">
    <property type="entry name" value="dCMP_cyt_deam_1"/>
    <property type="match status" value="1"/>
</dbReference>
<dbReference type="Gene3D" id="3.40.140.10">
    <property type="entry name" value="Cytidine Deaminase, domain 2"/>
    <property type="match status" value="1"/>
</dbReference>
<dbReference type="AlphaFoldDB" id="A0A7W6BR61"/>
<dbReference type="PROSITE" id="PS51747">
    <property type="entry name" value="CYT_DCMP_DEAMINASES_2"/>
    <property type="match status" value="1"/>
</dbReference>
<dbReference type="GO" id="GO:0004126">
    <property type="term" value="F:cytidine deaminase activity"/>
    <property type="evidence" value="ECO:0007669"/>
    <property type="project" value="UniProtKB-EC"/>
</dbReference>
<dbReference type="GO" id="GO:0072527">
    <property type="term" value="P:pyrimidine-containing compound metabolic process"/>
    <property type="evidence" value="ECO:0007669"/>
    <property type="project" value="UniProtKB-ARBA"/>
</dbReference>
<proteinExistence type="inferred from homology"/>
<dbReference type="GO" id="GO:0005829">
    <property type="term" value="C:cytosol"/>
    <property type="evidence" value="ECO:0007669"/>
    <property type="project" value="TreeGrafter"/>
</dbReference>
<dbReference type="Proteomes" id="UP000571950">
    <property type="component" value="Unassembled WGS sequence"/>
</dbReference>
<accession>A0A7W6BR61</accession>
<sequence>MSEAAATGDDWDAPLVEAARAAMAHAHAPYSRFAVGAALRLGDGGIVTGANFENVSLGLSLCAETVAIASANAAGRLTQIVALAVVGGPMGVAGTGTGSGVPITPCGRCRQVLAEAVSLAGHDIRVYCAPLSGEGGAAYSVAELLPHAFSGADFPAGSQR</sequence>
<evidence type="ECO:0000259" key="2">
    <source>
        <dbReference type="PROSITE" id="PS51747"/>
    </source>
</evidence>
<reference evidence="3 4" key="1">
    <citation type="submission" date="2020-08" db="EMBL/GenBank/DDBJ databases">
        <title>Genomic Encyclopedia of Type Strains, Phase IV (KMG-IV): sequencing the most valuable type-strain genomes for metagenomic binning, comparative biology and taxonomic classification.</title>
        <authorList>
            <person name="Goeker M."/>
        </authorList>
    </citation>
    <scope>NUCLEOTIDE SEQUENCE [LARGE SCALE GENOMIC DNA]</scope>
    <source>
        <strain evidence="3 4">DSM 26189</strain>
    </source>
</reference>
<evidence type="ECO:0000256" key="1">
    <source>
        <dbReference type="ARBA" id="ARBA00006576"/>
    </source>
</evidence>
<name>A0A7W6BR61_9SPHN</name>
<dbReference type="NCBIfam" id="NF004064">
    <property type="entry name" value="PRK05578.1"/>
    <property type="match status" value="1"/>
</dbReference>
<evidence type="ECO:0000313" key="4">
    <source>
        <dbReference type="Proteomes" id="UP000571950"/>
    </source>
</evidence>
<feature type="domain" description="CMP/dCMP-type deaminase" evidence="2">
    <location>
        <begin position="10"/>
        <end position="152"/>
    </location>
</feature>
<dbReference type="EMBL" id="JACIDT010000006">
    <property type="protein sequence ID" value="MBB3926304.1"/>
    <property type="molecule type" value="Genomic_DNA"/>
</dbReference>
<comment type="caution">
    <text evidence="3">The sequence shown here is derived from an EMBL/GenBank/DDBJ whole genome shotgun (WGS) entry which is preliminary data.</text>
</comment>
<dbReference type="InterPro" id="IPR002125">
    <property type="entry name" value="CMP_dCMP_dom"/>
</dbReference>
<comment type="similarity">
    <text evidence="1">Belongs to the cytidine and deoxycytidylate deaminase family.</text>
</comment>
<dbReference type="GO" id="GO:0055086">
    <property type="term" value="P:nucleobase-containing small molecule metabolic process"/>
    <property type="evidence" value="ECO:0007669"/>
    <property type="project" value="UniProtKB-ARBA"/>
</dbReference>
<dbReference type="PANTHER" id="PTHR11644">
    <property type="entry name" value="CYTIDINE DEAMINASE"/>
    <property type="match status" value="1"/>
</dbReference>
<dbReference type="SUPFAM" id="SSF53927">
    <property type="entry name" value="Cytidine deaminase-like"/>
    <property type="match status" value="1"/>
</dbReference>
<organism evidence="3 4">
    <name type="scientific">Sphingobium jiangsuense</name>
    <dbReference type="NCBI Taxonomy" id="870476"/>
    <lineage>
        <taxon>Bacteria</taxon>
        <taxon>Pseudomonadati</taxon>
        <taxon>Pseudomonadota</taxon>
        <taxon>Alphaproteobacteria</taxon>
        <taxon>Sphingomonadales</taxon>
        <taxon>Sphingomonadaceae</taxon>
        <taxon>Sphingobium</taxon>
    </lineage>
</organism>
<dbReference type="PANTHER" id="PTHR11644:SF2">
    <property type="entry name" value="CYTIDINE DEAMINASE"/>
    <property type="match status" value="1"/>
</dbReference>
<dbReference type="CDD" id="cd01283">
    <property type="entry name" value="cytidine_deaminase"/>
    <property type="match status" value="1"/>
</dbReference>
<evidence type="ECO:0000313" key="3">
    <source>
        <dbReference type="EMBL" id="MBB3926304.1"/>
    </source>
</evidence>
<dbReference type="InterPro" id="IPR016193">
    <property type="entry name" value="Cytidine_deaminase-like"/>
</dbReference>
<dbReference type="EC" id="3.5.4.5" evidence="3"/>
<dbReference type="RefSeq" id="WP_188071846.1">
    <property type="nucleotide sequence ID" value="NZ_BSPS01000016.1"/>
</dbReference>
<gene>
    <name evidence="3" type="ORF">GGR43_002021</name>
</gene>
<keyword evidence="3" id="KW-0378">Hydrolase</keyword>
<keyword evidence="4" id="KW-1185">Reference proteome</keyword>